<name>A0AB40B3Z5_DIOCR</name>
<evidence type="ECO:0000313" key="2">
    <source>
        <dbReference type="RefSeq" id="XP_039121503.1"/>
    </source>
</evidence>
<dbReference type="SUPFAM" id="SSF48403">
    <property type="entry name" value="Ankyrin repeat"/>
    <property type="match status" value="1"/>
</dbReference>
<dbReference type="GeneID" id="120258209"/>
<reference evidence="2" key="1">
    <citation type="submission" date="2025-08" db="UniProtKB">
        <authorList>
            <consortium name="RefSeq"/>
        </authorList>
    </citation>
    <scope>IDENTIFICATION</scope>
</reference>
<sequence>MILKNKELLSITNSKLEIPLHKAALFGKKHVFWELVYHGRQFVNARREDGSNVLHCAIMGNNAELALEIAQQFSDLIFERNFRAVTPLHLIVTIPQAFRSATQLGFVESLIYAC</sequence>
<dbReference type="AlphaFoldDB" id="A0AB40B3Z5"/>
<keyword evidence="1" id="KW-1185">Reference proteome</keyword>
<accession>A0AB40B3Z5</accession>
<dbReference type="Proteomes" id="UP001515500">
    <property type="component" value="Chromosome 4"/>
</dbReference>
<proteinExistence type="predicted"/>
<dbReference type="Gene3D" id="1.25.40.20">
    <property type="entry name" value="Ankyrin repeat-containing domain"/>
    <property type="match status" value="1"/>
</dbReference>
<protein>
    <submittedName>
        <fullName evidence="2">Ankyrin repeat-containing protein BDA1-like</fullName>
    </submittedName>
</protein>
<dbReference type="InterPro" id="IPR036770">
    <property type="entry name" value="Ankyrin_rpt-contain_sf"/>
</dbReference>
<dbReference type="RefSeq" id="XP_039121503.1">
    <property type="nucleotide sequence ID" value="XM_039265569.1"/>
</dbReference>
<evidence type="ECO:0000313" key="1">
    <source>
        <dbReference type="Proteomes" id="UP001515500"/>
    </source>
</evidence>
<gene>
    <name evidence="2" type="primary">LOC120258209</name>
</gene>
<organism evidence="1 2">
    <name type="scientific">Dioscorea cayennensis subsp. rotundata</name>
    <name type="common">White Guinea yam</name>
    <name type="synonym">Dioscorea rotundata</name>
    <dbReference type="NCBI Taxonomy" id="55577"/>
    <lineage>
        <taxon>Eukaryota</taxon>
        <taxon>Viridiplantae</taxon>
        <taxon>Streptophyta</taxon>
        <taxon>Embryophyta</taxon>
        <taxon>Tracheophyta</taxon>
        <taxon>Spermatophyta</taxon>
        <taxon>Magnoliopsida</taxon>
        <taxon>Liliopsida</taxon>
        <taxon>Dioscoreales</taxon>
        <taxon>Dioscoreaceae</taxon>
        <taxon>Dioscorea</taxon>
    </lineage>
</organism>